<keyword evidence="5 7" id="KW-1133">Transmembrane helix</keyword>
<accession>A0A2A4WZH0</accession>
<dbReference type="CDD" id="cd06261">
    <property type="entry name" value="TM_PBP2"/>
    <property type="match status" value="1"/>
</dbReference>
<feature type="domain" description="ABC transmembrane type-1" evidence="8">
    <location>
        <begin position="98"/>
        <end position="287"/>
    </location>
</feature>
<feature type="transmembrane region" description="Helical" evidence="7">
    <location>
        <begin position="102"/>
        <end position="126"/>
    </location>
</feature>
<keyword evidence="6 7" id="KW-0472">Membrane</keyword>
<gene>
    <name evidence="9" type="ORF">COB21_05275</name>
</gene>
<comment type="subcellular location">
    <subcellularLocation>
        <location evidence="1 7">Cell membrane</location>
        <topology evidence="1 7">Multi-pass membrane protein</topology>
    </subcellularLocation>
</comment>
<evidence type="ECO:0000256" key="1">
    <source>
        <dbReference type="ARBA" id="ARBA00004651"/>
    </source>
</evidence>
<evidence type="ECO:0000313" key="10">
    <source>
        <dbReference type="Proteomes" id="UP000218775"/>
    </source>
</evidence>
<proteinExistence type="inferred from homology"/>
<comment type="similarity">
    <text evidence="7">Belongs to the binding-protein-dependent transport system permease family.</text>
</comment>
<comment type="caution">
    <text evidence="9">The sequence shown here is derived from an EMBL/GenBank/DDBJ whole genome shotgun (WGS) entry which is preliminary data.</text>
</comment>
<dbReference type="PROSITE" id="PS50928">
    <property type="entry name" value="ABC_TM1"/>
    <property type="match status" value="1"/>
</dbReference>
<feature type="transmembrane region" description="Helical" evidence="7">
    <location>
        <begin position="42"/>
        <end position="64"/>
    </location>
</feature>
<feature type="transmembrane region" description="Helical" evidence="7">
    <location>
        <begin position="264"/>
        <end position="287"/>
    </location>
</feature>
<dbReference type="GO" id="GO:0005886">
    <property type="term" value="C:plasma membrane"/>
    <property type="evidence" value="ECO:0007669"/>
    <property type="project" value="UniProtKB-SubCell"/>
</dbReference>
<reference evidence="10" key="1">
    <citation type="submission" date="2017-08" db="EMBL/GenBank/DDBJ databases">
        <title>A dynamic microbial community with high functional redundancy inhabits the cold, oxic subseafloor aquifer.</title>
        <authorList>
            <person name="Tully B.J."/>
            <person name="Wheat C.G."/>
            <person name="Glazer B.T."/>
            <person name="Huber J.A."/>
        </authorList>
    </citation>
    <scope>NUCLEOTIDE SEQUENCE [LARGE SCALE GENOMIC DNA]</scope>
</reference>
<keyword evidence="3" id="KW-1003">Cell membrane</keyword>
<evidence type="ECO:0000256" key="2">
    <source>
        <dbReference type="ARBA" id="ARBA00022448"/>
    </source>
</evidence>
<evidence type="ECO:0000256" key="3">
    <source>
        <dbReference type="ARBA" id="ARBA00022475"/>
    </source>
</evidence>
<dbReference type="AlphaFoldDB" id="A0A2A4WZH0"/>
<evidence type="ECO:0000256" key="4">
    <source>
        <dbReference type="ARBA" id="ARBA00022692"/>
    </source>
</evidence>
<dbReference type="Pfam" id="PF00528">
    <property type="entry name" value="BPD_transp_1"/>
    <property type="match status" value="1"/>
</dbReference>
<dbReference type="EMBL" id="NVUK01000040">
    <property type="protein sequence ID" value="PCI75788.1"/>
    <property type="molecule type" value="Genomic_DNA"/>
</dbReference>
<organism evidence="9 10">
    <name type="scientific">Aerophobetes bacterium</name>
    <dbReference type="NCBI Taxonomy" id="2030807"/>
    <lineage>
        <taxon>Bacteria</taxon>
        <taxon>Candidatus Aerophobota</taxon>
    </lineage>
</organism>
<protein>
    <submittedName>
        <fullName evidence="9">Diguanylate cyclase</fullName>
    </submittedName>
</protein>
<dbReference type="InterPro" id="IPR050366">
    <property type="entry name" value="BP-dependent_transpt_permease"/>
</dbReference>
<evidence type="ECO:0000313" key="9">
    <source>
        <dbReference type="EMBL" id="PCI75788.1"/>
    </source>
</evidence>
<keyword evidence="2 7" id="KW-0813">Transport</keyword>
<evidence type="ECO:0000256" key="5">
    <source>
        <dbReference type="ARBA" id="ARBA00022989"/>
    </source>
</evidence>
<dbReference type="Gene3D" id="1.10.3720.10">
    <property type="entry name" value="MetI-like"/>
    <property type="match status" value="1"/>
</dbReference>
<evidence type="ECO:0000256" key="6">
    <source>
        <dbReference type="ARBA" id="ARBA00023136"/>
    </source>
</evidence>
<dbReference type="Proteomes" id="UP000218775">
    <property type="component" value="Unassembled WGS sequence"/>
</dbReference>
<dbReference type="SUPFAM" id="SSF161098">
    <property type="entry name" value="MetI-like"/>
    <property type="match status" value="1"/>
</dbReference>
<dbReference type="Pfam" id="PF12911">
    <property type="entry name" value="OppC_N"/>
    <property type="match status" value="1"/>
</dbReference>
<dbReference type="InterPro" id="IPR035906">
    <property type="entry name" value="MetI-like_sf"/>
</dbReference>
<dbReference type="PANTHER" id="PTHR43386">
    <property type="entry name" value="OLIGOPEPTIDE TRANSPORT SYSTEM PERMEASE PROTEIN APPC"/>
    <property type="match status" value="1"/>
</dbReference>
<evidence type="ECO:0000259" key="8">
    <source>
        <dbReference type="PROSITE" id="PS50928"/>
    </source>
</evidence>
<dbReference type="InterPro" id="IPR025966">
    <property type="entry name" value="OppC_N"/>
</dbReference>
<dbReference type="InterPro" id="IPR000515">
    <property type="entry name" value="MetI-like"/>
</dbReference>
<evidence type="ECO:0000256" key="7">
    <source>
        <dbReference type="RuleBase" id="RU363032"/>
    </source>
</evidence>
<name>A0A2A4WZH0_UNCAE</name>
<keyword evidence="4 7" id="KW-0812">Transmembrane</keyword>
<sequence>MDKTLNPPIPSHHNITAPVGGRSYLKESFTTFFENPIASKACFFLVFIILASIIIPFFSPYSFFETHLANKNSSPTLTHWFGTDELGRDIFTRLWWGGRVSLLIGFAAGILDVSIGVVYGCIAGFFGNKLDELLMRIVDILSSLPSLLIVILLVVIIEPGLFTIILSLAFTGWVTMARIVRTSVLQLKELDFVKMAVMIGASKKRIIFKHLVPNMLGSIITTATLSVPSAIFGEAFLSFLGLGVQAPLASWGSMASDGLTALVFYPWRIFFPALFISLTMLAFNLIGDGIRDAFDPKVKS</sequence>
<dbReference type="GO" id="GO:0055085">
    <property type="term" value="P:transmembrane transport"/>
    <property type="evidence" value="ECO:0007669"/>
    <property type="project" value="InterPro"/>
</dbReference>
<feature type="transmembrane region" description="Helical" evidence="7">
    <location>
        <begin position="211"/>
        <end position="244"/>
    </location>
</feature>
<dbReference type="PANTHER" id="PTHR43386:SF22">
    <property type="entry name" value="OLIGOPEPTIDE TRANSPORT SYSTEM PERMEASE PROTEIN OPPC"/>
    <property type="match status" value="1"/>
</dbReference>